<gene>
    <name evidence="1" type="ORF">B6A10_16335</name>
</gene>
<reference evidence="1 2" key="1">
    <citation type="journal article" date="2020" name="Microbiol. Res.">
        <title>Flavobacterium pokkalii sp. nov., a novel plant growth promoting native rhizobacteria isolated from pokkali rice grown in coastal saline affected agricultural regions of southern India, Kerala.</title>
        <authorList>
            <person name="Menon R.R."/>
            <person name="Kumari S."/>
            <person name="Viver T."/>
            <person name="Rameshkumar N."/>
        </authorList>
    </citation>
    <scope>NUCLEOTIDE SEQUENCE [LARGE SCALE GENOMIC DNA]</scope>
    <source>
        <strain evidence="1 2">L1I52</strain>
    </source>
</reference>
<name>A0ABR7UV00_9FLAO</name>
<protein>
    <recommendedName>
        <fullName evidence="3">Branched-chain amino acid ABC transporter substrate-binding protein</fullName>
    </recommendedName>
</protein>
<feature type="non-terminal residue" evidence="1">
    <location>
        <position position="1"/>
    </location>
</feature>
<evidence type="ECO:0008006" key="3">
    <source>
        <dbReference type="Google" id="ProtNLM"/>
    </source>
</evidence>
<dbReference type="EMBL" id="NASZ01000068">
    <property type="protein sequence ID" value="MBD0726737.1"/>
    <property type="molecule type" value="Genomic_DNA"/>
</dbReference>
<organism evidence="1 2">
    <name type="scientific">Flavobacterium pokkalii</name>
    <dbReference type="NCBI Taxonomy" id="1940408"/>
    <lineage>
        <taxon>Bacteria</taxon>
        <taxon>Pseudomonadati</taxon>
        <taxon>Bacteroidota</taxon>
        <taxon>Flavobacteriia</taxon>
        <taxon>Flavobacteriales</taxon>
        <taxon>Flavobacteriaceae</taxon>
        <taxon>Flavobacterium</taxon>
    </lineage>
</organism>
<dbReference type="Proteomes" id="UP000661715">
    <property type="component" value="Unassembled WGS sequence"/>
</dbReference>
<dbReference type="RefSeq" id="WP_188221717.1">
    <property type="nucleotide sequence ID" value="NZ_NASZ01000068.1"/>
</dbReference>
<accession>A0ABR7UV00</accession>
<evidence type="ECO:0000313" key="1">
    <source>
        <dbReference type="EMBL" id="MBD0726737.1"/>
    </source>
</evidence>
<keyword evidence="2" id="KW-1185">Reference proteome</keyword>
<evidence type="ECO:0000313" key="2">
    <source>
        <dbReference type="Proteomes" id="UP000661715"/>
    </source>
</evidence>
<sequence>AADGSTYAMVVTDPAALDSFLSNYPASENQSNENYKPGSPMEDLYNDAYLGFKNSGLSDAVAEERANAVVMAEAGINLLKAPANSTDFKQIQGTKVQDENGNCTFTKSDCP</sequence>
<proteinExistence type="predicted"/>
<comment type="caution">
    <text evidence="1">The sequence shown here is derived from an EMBL/GenBank/DDBJ whole genome shotgun (WGS) entry which is preliminary data.</text>
</comment>